<dbReference type="EMBL" id="JXJN01002101">
    <property type="status" value="NOT_ANNOTATED_CDS"/>
    <property type="molecule type" value="Genomic_DNA"/>
</dbReference>
<accession>A0A1B0AQX6</accession>
<evidence type="ECO:0000313" key="3">
    <source>
        <dbReference type="Proteomes" id="UP000092460"/>
    </source>
</evidence>
<dbReference type="AlphaFoldDB" id="A0A1B0AQX6"/>
<keyword evidence="3" id="KW-1185">Reference proteome</keyword>
<evidence type="ECO:0000256" key="1">
    <source>
        <dbReference type="SAM" id="Phobius"/>
    </source>
</evidence>
<protein>
    <submittedName>
        <fullName evidence="2">Uncharacterized protein</fullName>
    </submittedName>
</protein>
<dbReference type="EnsemblMetazoa" id="GPPI005319-RA">
    <property type="protein sequence ID" value="GPPI005319-PA"/>
    <property type="gene ID" value="GPPI005319"/>
</dbReference>
<name>A0A1B0AQX6_9MUSC</name>
<feature type="transmembrane region" description="Helical" evidence="1">
    <location>
        <begin position="166"/>
        <end position="188"/>
    </location>
</feature>
<organism evidence="2 3">
    <name type="scientific">Glossina palpalis gambiensis</name>
    <dbReference type="NCBI Taxonomy" id="67801"/>
    <lineage>
        <taxon>Eukaryota</taxon>
        <taxon>Metazoa</taxon>
        <taxon>Ecdysozoa</taxon>
        <taxon>Arthropoda</taxon>
        <taxon>Hexapoda</taxon>
        <taxon>Insecta</taxon>
        <taxon>Pterygota</taxon>
        <taxon>Neoptera</taxon>
        <taxon>Endopterygota</taxon>
        <taxon>Diptera</taxon>
        <taxon>Brachycera</taxon>
        <taxon>Muscomorpha</taxon>
        <taxon>Hippoboscoidea</taxon>
        <taxon>Glossinidae</taxon>
        <taxon>Glossina</taxon>
    </lineage>
</organism>
<dbReference type="Proteomes" id="UP000092460">
    <property type="component" value="Unassembled WGS sequence"/>
</dbReference>
<reference evidence="2" key="2">
    <citation type="submission" date="2020-05" db="UniProtKB">
        <authorList>
            <consortium name="EnsemblMetazoa"/>
        </authorList>
    </citation>
    <scope>IDENTIFICATION</scope>
    <source>
        <strain evidence="2">IAEA</strain>
    </source>
</reference>
<keyword evidence="1" id="KW-1133">Transmembrane helix</keyword>
<dbReference type="VEuPathDB" id="VectorBase:GPPI005319"/>
<reference evidence="3" key="1">
    <citation type="submission" date="2015-01" db="EMBL/GenBank/DDBJ databases">
        <authorList>
            <person name="Aksoy S."/>
            <person name="Warren W."/>
            <person name="Wilson R.K."/>
        </authorList>
    </citation>
    <scope>NUCLEOTIDE SEQUENCE [LARGE SCALE GENOMIC DNA]</scope>
    <source>
        <strain evidence="3">IAEA</strain>
    </source>
</reference>
<evidence type="ECO:0000313" key="2">
    <source>
        <dbReference type="EnsemblMetazoa" id="GPPI005319-PA"/>
    </source>
</evidence>
<proteinExistence type="predicted"/>
<keyword evidence="1" id="KW-0472">Membrane</keyword>
<sequence length="256" mass="28755">MLFAAESIQNLISHKNIACMNNVGQVSNCFSVHLEYPTLSLVRIGANFCQYLKKMFIQISLGNYFIRESYLCLFICYIYLRTPCLGLTGGVRAGDAGAELPAEPRDEANDRVDVRGAEQPRYIADPLSLSRKSTREDGTEPEYKPAGLLRGRTPKPLTVLALRCKLPFIGSSVFLAVLSTAVTSFPLFHRKRQHISYISSRNFITIATLNRFFLLWRFLDIATATVTERDIPARQCIKTLPSRNLAACMKSLHTNL</sequence>
<keyword evidence="1" id="KW-0812">Transmembrane</keyword>